<protein>
    <submittedName>
        <fullName evidence="1">Uncharacterized protein</fullName>
    </submittedName>
</protein>
<sequence length="79" mass="8879">MHASTALEIRVVILRNRHALSAVKQCFTAATKRLGNNLILCHMVNLKELWLKSNLLKSNLLKSNLLKSNLPKTNTQNEG</sequence>
<accession>A0ABR5W8U6</accession>
<dbReference type="EMBL" id="LOBP01000001">
    <property type="protein sequence ID" value="KYN91206.1"/>
    <property type="molecule type" value="Genomic_DNA"/>
</dbReference>
<evidence type="ECO:0000313" key="1">
    <source>
        <dbReference type="EMBL" id="KYN91206.1"/>
    </source>
</evidence>
<keyword evidence="2" id="KW-1185">Reference proteome</keyword>
<name>A0ABR5W8U6_9VIBR</name>
<gene>
    <name evidence="1" type="ORF">ATY35_01065</name>
</gene>
<reference evidence="1 2" key="1">
    <citation type="submission" date="2015-12" db="EMBL/GenBank/DDBJ databases">
        <authorList>
            <person name="Tarr C.L."/>
            <person name="Gladney L.M."/>
        </authorList>
    </citation>
    <scope>NUCLEOTIDE SEQUENCE [LARGE SCALE GENOMIC DNA]</scope>
    <source>
        <strain evidence="1 2">1048-83</strain>
    </source>
</reference>
<dbReference type="Proteomes" id="UP000075609">
    <property type="component" value="Unassembled WGS sequence"/>
</dbReference>
<organism evidence="1 2">
    <name type="scientific">Vibrio cidicii</name>
    <dbReference type="NCBI Taxonomy" id="1763883"/>
    <lineage>
        <taxon>Bacteria</taxon>
        <taxon>Pseudomonadati</taxon>
        <taxon>Pseudomonadota</taxon>
        <taxon>Gammaproteobacteria</taxon>
        <taxon>Vibrionales</taxon>
        <taxon>Vibrionaceae</taxon>
        <taxon>Vibrio</taxon>
    </lineage>
</organism>
<proteinExistence type="predicted"/>
<evidence type="ECO:0000313" key="2">
    <source>
        <dbReference type="Proteomes" id="UP000075609"/>
    </source>
</evidence>
<comment type="caution">
    <text evidence="1">The sequence shown here is derived from an EMBL/GenBank/DDBJ whole genome shotgun (WGS) entry which is preliminary data.</text>
</comment>